<evidence type="ECO:0000313" key="3">
    <source>
        <dbReference type="EMBL" id="MCV2870191.1"/>
    </source>
</evidence>
<keyword evidence="3" id="KW-0969">Cilium</keyword>
<keyword evidence="4" id="KW-1185">Reference proteome</keyword>
<evidence type="ECO:0000259" key="2">
    <source>
        <dbReference type="Pfam" id="PF01052"/>
    </source>
</evidence>
<sequence length="348" mass="36372">MAEAAATAVKRKLMAKGGGGDAVLHAFGQAIARAAHDLFALSLRVNAQSISLRSLTELPELLEDHALLTLLDGPKEAIGLCAVGAGLLSALIEMQMTGRIGPTAPDQRRPTRTDAAMISPFVDAVLMGVTAALEESDDRVWASGFNYASCLEDPRPLQLLLEDGALKVLRIGLLLGNEAIREGSILLALPSNGRAQAPASGTGNAAEGARDWSQSLERAVLGAPVVAEALLGRIRLSAQGMLDLRPGMLLPLPSESIGRATLEVGLGGTFARGRLGRMRGMRALRIDELSEIAAPEPAVFVTPLPPPMQGLGSARSSAATVGADRADHAQDNARDARARLERTARQAS</sequence>
<feature type="domain" description="Flagellar motor switch protein FliN-like C-terminal" evidence="2">
    <location>
        <begin position="219"/>
        <end position="289"/>
    </location>
</feature>
<keyword evidence="3" id="KW-0966">Cell projection</keyword>
<evidence type="ECO:0000256" key="1">
    <source>
        <dbReference type="SAM" id="MobiDB-lite"/>
    </source>
</evidence>
<proteinExistence type="predicted"/>
<dbReference type="Proteomes" id="UP001652542">
    <property type="component" value="Unassembled WGS sequence"/>
</dbReference>
<name>A0ABT2ZGF6_9RHOB</name>
<accession>A0ABT2ZGF6</accession>
<organism evidence="3 4">
    <name type="scientific">Albidovulum marisflavi</name>
    <dbReference type="NCBI Taxonomy" id="2984159"/>
    <lineage>
        <taxon>Bacteria</taxon>
        <taxon>Pseudomonadati</taxon>
        <taxon>Pseudomonadota</taxon>
        <taxon>Alphaproteobacteria</taxon>
        <taxon>Rhodobacterales</taxon>
        <taxon>Paracoccaceae</taxon>
        <taxon>Albidovulum</taxon>
    </lineage>
</organism>
<feature type="compositionally biased region" description="Basic and acidic residues" evidence="1">
    <location>
        <begin position="324"/>
        <end position="348"/>
    </location>
</feature>
<dbReference type="Pfam" id="PF01052">
    <property type="entry name" value="FliMN_C"/>
    <property type="match status" value="1"/>
</dbReference>
<gene>
    <name evidence="3" type="ORF">OEW28_16290</name>
</gene>
<dbReference type="RefSeq" id="WP_263735866.1">
    <property type="nucleotide sequence ID" value="NZ_JAOWKY010000005.1"/>
</dbReference>
<feature type="region of interest" description="Disordered" evidence="1">
    <location>
        <begin position="308"/>
        <end position="348"/>
    </location>
</feature>
<dbReference type="EMBL" id="JAOWKY010000005">
    <property type="protein sequence ID" value="MCV2870191.1"/>
    <property type="molecule type" value="Genomic_DNA"/>
</dbReference>
<protein>
    <submittedName>
        <fullName evidence="3">FliM/FliN family flagellar motor switch protein</fullName>
    </submittedName>
</protein>
<keyword evidence="3" id="KW-0282">Flagellum</keyword>
<evidence type="ECO:0000313" key="4">
    <source>
        <dbReference type="Proteomes" id="UP001652542"/>
    </source>
</evidence>
<comment type="caution">
    <text evidence="3">The sequence shown here is derived from an EMBL/GenBank/DDBJ whole genome shotgun (WGS) entry which is preliminary data.</text>
</comment>
<dbReference type="Gene3D" id="2.30.330.10">
    <property type="entry name" value="SpoA-like"/>
    <property type="match status" value="1"/>
</dbReference>
<dbReference type="InterPro" id="IPR001543">
    <property type="entry name" value="FliN-like_C"/>
</dbReference>
<reference evidence="3 4" key="1">
    <citation type="submission" date="2022-10" db="EMBL/GenBank/DDBJ databases">
        <title>Defluviimonas sp. nov., isolated from ocean surface water.</title>
        <authorList>
            <person name="He W."/>
            <person name="Wang L."/>
            <person name="Zhang D.-F."/>
        </authorList>
    </citation>
    <scope>NUCLEOTIDE SEQUENCE [LARGE SCALE GENOMIC DNA]</scope>
    <source>
        <strain evidence="3 4">WL0002</strain>
    </source>
</reference>
<dbReference type="InterPro" id="IPR036429">
    <property type="entry name" value="SpoA-like_sf"/>
</dbReference>